<reference evidence="1" key="1">
    <citation type="submission" date="2022-10" db="EMBL/GenBank/DDBJ databases">
        <title>The complete genomes of actinobacterial strains from the NBC collection.</title>
        <authorList>
            <person name="Joergensen T.S."/>
            <person name="Alvarez Arevalo M."/>
            <person name="Sterndorff E.B."/>
            <person name="Faurdal D."/>
            <person name="Vuksanovic O."/>
            <person name="Mourched A.-S."/>
            <person name="Charusanti P."/>
            <person name="Shaw S."/>
            <person name="Blin K."/>
            <person name="Weber T."/>
        </authorList>
    </citation>
    <scope>NUCLEOTIDE SEQUENCE</scope>
    <source>
        <strain evidence="1">NBC_00668</strain>
    </source>
</reference>
<gene>
    <name evidence="1" type="ORF">OG515_36720</name>
</gene>
<dbReference type="RefSeq" id="WP_329404373.1">
    <property type="nucleotide sequence ID" value="NZ_CP109019.1"/>
</dbReference>
<name>A0ABZ1XVE8_9ACTN</name>
<dbReference type="Proteomes" id="UP001432060">
    <property type="component" value="Chromosome"/>
</dbReference>
<protein>
    <recommendedName>
        <fullName evidence="3">DUF1508 domain-containing protein</fullName>
    </recommendedName>
</protein>
<evidence type="ECO:0000313" key="2">
    <source>
        <dbReference type="Proteomes" id="UP001432060"/>
    </source>
</evidence>
<accession>A0ABZ1XVE8</accession>
<dbReference type="EMBL" id="CP109019">
    <property type="protein sequence ID" value="WUT87362.1"/>
    <property type="molecule type" value="Genomic_DNA"/>
</dbReference>
<evidence type="ECO:0000313" key="1">
    <source>
        <dbReference type="EMBL" id="WUT87362.1"/>
    </source>
</evidence>
<sequence length="70" mass="7517">MRNFKVVWRDSNGRVRSSAVSYSATAAETRKQQLESDKAVARVIEVAPGADVPADVLEEMRAGLPSAACP</sequence>
<keyword evidence="2" id="KW-1185">Reference proteome</keyword>
<evidence type="ECO:0008006" key="3">
    <source>
        <dbReference type="Google" id="ProtNLM"/>
    </source>
</evidence>
<organism evidence="1 2">
    <name type="scientific">Streptomyces melanogenes</name>
    <dbReference type="NCBI Taxonomy" id="67326"/>
    <lineage>
        <taxon>Bacteria</taxon>
        <taxon>Bacillati</taxon>
        <taxon>Actinomycetota</taxon>
        <taxon>Actinomycetes</taxon>
        <taxon>Kitasatosporales</taxon>
        <taxon>Streptomycetaceae</taxon>
        <taxon>Streptomyces</taxon>
    </lineage>
</organism>
<proteinExistence type="predicted"/>